<comment type="caution">
    <text evidence="4">The sequence shown here is derived from an EMBL/GenBank/DDBJ whole genome shotgun (WGS) entry which is preliminary data.</text>
</comment>
<dbReference type="AlphaFoldDB" id="A0A844FFE9"/>
<dbReference type="InterPro" id="IPR019606">
    <property type="entry name" value="GerMN"/>
</dbReference>
<dbReference type="Pfam" id="PF10646">
    <property type="entry name" value="Germane"/>
    <property type="match status" value="1"/>
</dbReference>
<evidence type="ECO:0000313" key="4">
    <source>
        <dbReference type="EMBL" id="MSS42719.1"/>
    </source>
</evidence>
<keyword evidence="2" id="KW-0732">Signal</keyword>
<feature type="chain" id="PRO_5038338047" evidence="2">
    <location>
        <begin position="22"/>
        <end position="209"/>
    </location>
</feature>
<dbReference type="RefSeq" id="WP_154482994.1">
    <property type="nucleotide sequence ID" value="NZ_VULR01000003.1"/>
</dbReference>
<name>A0A844FFE9_9FIRM</name>
<protein>
    <submittedName>
        <fullName evidence="4">GerMN domain-containing protein</fullName>
    </submittedName>
</protein>
<reference evidence="4 5" key="1">
    <citation type="submission" date="2019-08" db="EMBL/GenBank/DDBJ databases">
        <title>In-depth cultivation of the pig gut microbiome towards novel bacterial diversity and tailored functional studies.</title>
        <authorList>
            <person name="Wylensek D."/>
            <person name="Hitch T.C.A."/>
            <person name="Clavel T."/>
        </authorList>
    </citation>
    <scope>NUCLEOTIDE SEQUENCE [LARGE SCALE GENOMIC DNA]</scope>
    <source>
        <strain evidence="4 5">Med78-601-WT-4W-RMD-3</strain>
    </source>
</reference>
<feature type="signal peptide" evidence="2">
    <location>
        <begin position="1"/>
        <end position="21"/>
    </location>
</feature>
<dbReference type="Proteomes" id="UP000462760">
    <property type="component" value="Unassembled WGS sequence"/>
</dbReference>
<evidence type="ECO:0000256" key="2">
    <source>
        <dbReference type="SAM" id="SignalP"/>
    </source>
</evidence>
<feature type="compositionally biased region" description="Acidic residues" evidence="1">
    <location>
        <begin position="48"/>
        <end position="69"/>
    </location>
</feature>
<accession>A0A844FFE9</accession>
<evidence type="ECO:0000259" key="3">
    <source>
        <dbReference type="SMART" id="SM00909"/>
    </source>
</evidence>
<proteinExistence type="predicted"/>
<gene>
    <name evidence="4" type="ORF">FYJ27_03090</name>
</gene>
<dbReference type="EMBL" id="VULR01000003">
    <property type="protein sequence ID" value="MSS42719.1"/>
    <property type="molecule type" value="Genomic_DNA"/>
</dbReference>
<dbReference type="PROSITE" id="PS51257">
    <property type="entry name" value="PROKAR_LIPOPROTEIN"/>
    <property type="match status" value="1"/>
</dbReference>
<dbReference type="OrthoDB" id="1954033at2"/>
<evidence type="ECO:0000313" key="5">
    <source>
        <dbReference type="Proteomes" id="UP000462760"/>
    </source>
</evidence>
<sequence length="209" mass="23720">MKKYIAIFLSAIMLLSLTACSSSEKAPKTIDKQESEEEVIEEKQVEKNEEETVDEKEEATEESEETSEEVNEKEVTLYFVNKKYIETGDESLEKLIPEKRVVKYDEMPIEEAIVRELMKGTEDDSISTVIPSGVELIDVKVSDKTAFVNFKQEGLNGGSLEERFTLDQIIKSLIELESVDKVQFLIDGQKAETLMGHLDISEPLDNIME</sequence>
<evidence type="ECO:0000256" key="1">
    <source>
        <dbReference type="SAM" id="MobiDB-lite"/>
    </source>
</evidence>
<feature type="domain" description="GerMN" evidence="3">
    <location>
        <begin position="110"/>
        <end position="195"/>
    </location>
</feature>
<organism evidence="4 5">
    <name type="scientific">Anaerosalibacter bizertensis</name>
    <dbReference type="NCBI Taxonomy" id="932217"/>
    <lineage>
        <taxon>Bacteria</taxon>
        <taxon>Bacillati</taxon>
        <taxon>Bacillota</taxon>
        <taxon>Tissierellia</taxon>
        <taxon>Tissierellales</taxon>
        <taxon>Sporanaerobacteraceae</taxon>
        <taxon>Anaerosalibacter</taxon>
    </lineage>
</organism>
<feature type="region of interest" description="Disordered" evidence="1">
    <location>
        <begin position="22"/>
        <end position="71"/>
    </location>
</feature>
<dbReference type="SMART" id="SM00909">
    <property type="entry name" value="Germane"/>
    <property type="match status" value="1"/>
</dbReference>